<dbReference type="PROSITE" id="PS50026">
    <property type="entry name" value="EGF_3"/>
    <property type="match status" value="1"/>
</dbReference>
<gene>
    <name evidence="6" type="primary">LOC109465477</name>
</gene>
<name>A0A6P4YHU4_BRABE</name>
<sequence>MQTMTLLITPSVVRSMSPVTATVIPNVTATATPHTLQIPVLQAQSFDVISRSSDVFSPVEGATIVFNYVIRNTGPTDLPPNSGRNLQIKVYLTDSAQLDGATVVSRPAGATGRPLHTARIRHGIQRGEAVELLDVSAQVSVPQANCSSYTHLCVAFQIHGTDVNQTKAGVCKPLRRGQGGVGALDCSKVIGECSATCDANANCIQANGKSSCVCVAGFTGDGHVCWGECLTF</sequence>
<proteinExistence type="predicted"/>
<dbReference type="AlphaFoldDB" id="A0A6P4YHU4"/>
<comment type="caution">
    <text evidence="3">Lacks conserved residue(s) required for the propagation of feature annotation.</text>
</comment>
<keyword evidence="1 3" id="KW-0245">EGF-like domain</keyword>
<reference evidence="6" key="1">
    <citation type="submission" date="2025-08" db="UniProtKB">
        <authorList>
            <consortium name="RefSeq"/>
        </authorList>
    </citation>
    <scope>IDENTIFICATION</scope>
    <source>
        <tissue evidence="6">Gonad</tissue>
    </source>
</reference>
<dbReference type="RefSeq" id="XP_019618327.1">
    <property type="nucleotide sequence ID" value="XM_019762768.1"/>
</dbReference>
<feature type="domain" description="EGF-like" evidence="4">
    <location>
        <begin position="189"/>
        <end position="226"/>
    </location>
</feature>
<dbReference type="Proteomes" id="UP000515135">
    <property type="component" value="Unplaced"/>
</dbReference>
<dbReference type="KEGG" id="bbel:109465477"/>
<dbReference type="GeneID" id="109465477"/>
<dbReference type="InterPro" id="IPR024731">
    <property type="entry name" value="NELL2-like_EGF"/>
</dbReference>
<protein>
    <submittedName>
        <fullName evidence="6">Thrombospondin-3a-like</fullName>
    </submittedName>
</protein>
<dbReference type="InterPro" id="IPR000742">
    <property type="entry name" value="EGF"/>
</dbReference>
<dbReference type="Pfam" id="PF12947">
    <property type="entry name" value="EGF_3"/>
    <property type="match status" value="1"/>
</dbReference>
<dbReference type="CDD" id="cd00053">
    <property type="entry name" value="EGF"/>
    <property type="match status" value="1"/>
</dbReference>
<feature type="disulfide bond" evidence="3">
    <location>
        <begin position="193"/>
        <end position="203"/>
    </location>
</feature>
<dbReference type="Gene3D" id="2.10.25.10">
    <property type="entry name" value="Laminin"/>
    <property type="match status" value="1"/>
</dbReference>
<evidence type="ECO:0000256" key="3">
    <source>
        <dbReference type="PROSITE-ProRule" id="PRU00076"/>
    </source>
</evidence>
<evidence type="ECO:0000259" key="4">
    <source>
        <dbReference type="PROSITE" id="PS50026"/>
    </source>
</evidence>
<keyword evidence="5" id="KW-1185">Reference proteome</keyword>
<dbReference type="PROSITE" id="PS01186">
    <property type="entry name" value="EGF_2"/>
    <property type="match status" value="1"/>
</dbReference>
<evidence type="ECO:0000313" key="5">
    <source>
        <dbReference type="Proteomes" id="UP000515135"/>
    </source>
</evidence>
<evidence type="ECO:0000256" key="1">
    <source>
        <dbReference type="ARBA" id="ARBA00022536"/>
    </source>
</evidence>
<dbReference type="OrthoDB" id="2015116at2759"/>
<evidence type="ECO:0000256" key="2">
    <source>
        <dbReference type="ARBA" id="ARBA00023157"/>
    </source>
</evidence>
<organism evidence="5 6">
    <name type="scientific">Branchiostoma belcheri</name>
    <name type="common">Amphioxus</name>
    <dbReference type="NCBI Taxonomy" id="7741"/>
    <lineage>
        <taxon>Eukaryota</taxon>
        <taxon>Metazoa</taxon>
        <taxon>Chordata</taxon>
        <taxon>Cephalochordata</taxon>
        <taxon>Leptocardii</taxon>
        <taxon>Amphioxiformes</taxon>
        <taxon>Branchiostomatidae</taxon>
        <taxon>Branchiostoma</taxon>
    </lineage>
</organism>
<accession>A0A6P4YHU4</accession>
<keyword evidence="2 3" id="KW-1015">Disulfide bond</keyword>
<evidence type="ECO:0000313" key="6">
    <source>
        <dbReference type="RefSeq" id="XP_019618327.1"/>
    </source>
</evidence>